<gene>
    <name evidence="7" type="ORF">EV695_2552</name>
</gene>
<dbReference type="Proteomes" id="UP000294887">
    <property type="component" value="Unassembled WGS sequence"/>
</dbReference>
<dbReference type="RefSeq" id="WP_131906342.1">
    <property type="nucleotide sequence ID" value="NZ_BAAAFU010000006.1"/>
</dbReference>
<reference evidence="7 8" key="1">
    <citation type="submission" date="2019-03" db="EMBL/GenBank/DDBJ databases">
        <title>Genomic Encyclopedia of Type Strains, Phase IV (KMG-IV): sequencing the most valuable type-strain genomes for metagenomic binning, comparative biology and taxonomic classification.</title>
        <authorList>
            <person name="Goeker M."/>
        </authorList>
    </citation>
    <scope>NUCLEOTIDE SEQUENCE [LARGE SCALE GENOMIC DNA]</scope>
    <source>
        <strain evidence="7 8">DSM 24830</strain>
    </source>
</reference>
<dbReference type="GO" id="GO:0043916">
    <property type="term" value="F:DNA-7-methylguanine glycosylase activity"/>
    <property type="evidence" value="ECO:0007669"/>
    <property type="project" value="TreeGrafter"/>
</dbReference>
<dbReference type="AlphaFoldDB" id="A0A4R1EX79"/>
<dbReference type="EC" id="3.2.2.21" evidence="3"/>
<dbReference type="CDD" id="cd00056">
    <property type="entry name" value="ENDO3c"/>
    <property type="match status" value="1"/>
</dbReference>
<feature type="domain" description="HhH-GPD" evidence="6">
    <location>
        <begin position="47"/>
        <end position="202"/>
    </location>
</feature>
<dbReference type="GO" id="GO:0006307">
    <property type="term" value="P:DNA alkylation repair"/>
    <property type="evidence" value="ECO:0007669"/>
    <property type="project" value="TreeGrafter"/>
</dbReference>
<dbReference type="SUPFAM" id="SSF48150">
    <property type="entry name" value="DNA-glycosylase"/>
    <property type="match status" value="1"/>
</dbReference>
<dbReference type="Pfam" id="PF00730">
    <property type="entry name" value="HhH-GPD"/>
    <property type="match status" value="1"/>
</dbReference>
<evidence type="ECO:0000256" key="2">
    <source>
        <dbReference type="ARBA" id="ARBA00010817"/>
    </source>
</evidence>
<evidence type="ECO:0000313" key="7">
    <source>
        <dbReference type="EMBL" id="TCJ84594.1"/>
    </source>
</evidence>
<evidence type="ECO:0000256" key="1">
    <source>
        <dbReference type="ARBA" id="ARBA00000086"/>
    </source>
</evidence>
<evidence type="ECO:0000256" key="5">
    <source>
        <dbReference type="ARBA" id="ARBA00023204"/>
    </source>
</evidence>
<evidence type="ECO:0000313" key="8">
    <source>
        <dbReference type="Proteomes" id="UP000294887"/>
    </source>
</evidence>
<dbReference type="InterPro" id="IPR011257">
    <property type="entry name" value="DNA_glycosylase"/>
</dbReference>
<dbReference type="GO" id="GO:0005737">
    <property type="term" value="C:cytoplasm"/>
    <property type="evidence" value="ECO:0007669"/>
    <property type="project" value="TreeGrafter"/>
</dbReference>
<protein>
    <recommendedName>
        <fullName evidence="3">DNA-3-methyladenine glycosylase II</fullName>
        <ecNumber evidence="3">3.2.2.21</ecNumber>
    </recommendedName>
</protein>
<dbReference type="GO" id="GO:0032131">
    <property type="term" value="F:alkylated DNA binding"/>
    <property type="evidence" value="ECO:0007669"/>
    <property type="project" value="TreeGrafter"/>
</dbReference>
<dbReference type="InterPro" id="IPR003265">
    <property type="entry name" value="HhH-GPD_domain"/>
</dbReference>
<dbReference type="GO" id="GO:0032993">
    <property type="term" value="C:protein-DNA complex"/>
    <property type="evidence" value="ECO:0007669"/>
    <property type="project" value="TreeGrafter"/>
</dbReference>
<organism evidence="7 8">
    <name type="scientific">Cocleimonas flava</name>
    <dbReference type="NCBI Taxonomy" id="634765"/>
    <lineage>
        <taxon>Bacteria</taxon>
        <taxon>Pseudomonadati</taxon>
        <taxon>Pseudomonadota</taxon>
        <taxon>Gammaproteobacteria</taxon>
        <taxon>Thiotrichales</taxon>
        <taxon>Thiotrichaceae</taxon>
        <taxon>Cocleimonas</taxon>
    </lineage>
</organism>
<dbReference type="GO" id="GO:0006285">
    <property type="term" value="P:base-excision repair, AP site formation"/>
    <property type="evidence" value="ECO:0007669"/>
    <property type="project" value="TreeGrafter"/>
</dbReference>
<comment type="caution">
    <text evidence="7">The sequence shown here is derived from an EMBL/GenBank/DDBJ whole genome shotgun (WGS) entry which is preliminary data.</text>
</comment>
<keyword evidence="5" id="KW-0234">DNA repair</keyword>
<comment type="catalytic activity">
    <reaction evidence="1">
        <text>Hydrolysis of alkylated DNA, releasing 3-methyladenine, 3-methylguanine, 7-methylguanine and 7-methyladenine.</text>
        <dbReference type="EC" id="3.2.2.21"/>
    </reaction>
</comment>
<evidence type="ECO:0000259" key="6">
    <source>
        <dbReference type="SMART" id="SM00478"/>
    </source>
</evidence>
<name>A0A4R1EX79_9GAMM</name>
<keyword evidence="4" id="KW-0227">DNA damage</keyword>
<sequence>MNNKIIKQGLDEIATRDSDVATALLQLGYPEPRIRPPGFETFFSIVVGQQLSTHAAAAIMLRARELLPELTAEKVLAVTDEQLRSIGLSKQKTTYIQGMAEAIAQGEFTPESLETMDDEEAIKAIVALKGFGPWSAEIYLMFSLQRTDIFPSGDLALLVALQKLKGLDEKPTPAEAKKIIEHWSPWRSIGSLFLWHYYHGAPT</sequence>
<dbReference type="EMBL" id="SMFQ01000004">
    <property type="protein sequence ID" value="TCJ84594.1"/>
    <property type="molecule type" value="Genomic_DNA"/>
</dbReference>
<evidence type="ECO:0000256" key="4">
    <source>
        <dbReference type="ARBA" id="ARBA00022763"/>
    </source>
</evidence>
<dbReference type="OrthoDB" id="9811249at2"/>
<comment type="similarity">
    <text evidence="2">Belongs to the alkylbase DNA glycosidase AlkA family.</text>
</comment>
<dbReference type="SMART" id="SM00478">
    <property type="entry name" value="ENDO3c"/>
    <property type="match status" value="1"/>
</dbReference>
<keyword evidence="8" id="KW-1185">Reference proteome</keyword>
<dbReference type="PANTHER" id="PTHR43003:SF5">
    <property type="entry name" value="DNA-3-METHYLADENINE GLYCOSYLASE"/>
    <property type="match status" value="1"/>
</dbReference>
<dbReference type="Gene3D" id="1.10.1670.40">
    <property type="match status" value="1"/>
</dbReference>
<dbReference type="PANTHER" id="PTHR43003">
    <property type="entry name" value="DNA-3-METHYLADENINE GLYCOSYLASE"/>
    <property type="match status" value="1"/>
</dbReference>
<dbReference type="InterPro" id="IPR051912">
    <property type="entry name" value="Alkylbase_DNA_Glycosylase/TA"/>
</dbReference>
<dbReference type="Gene3D" id="1.10.340.30">
    <property type="entry name" value="Hypothetical protein, domain 2"/>
    <property type="match status" value="1"/>
</dbReference>
<accession>A0A4R1EX79</accession>
<dbReference type="GO" id="GO:0008725">
    <property type="term" value="F:DNA-3-methyladenine glycosylase activity"/>
    <property type="evidence" value="ECO:0007669"/>
    <property type="project" value="TreeGrafter"/>
</dbReference>
<dbReference type="FunFam" id="1.10.340.30:FF:000004">
    <property type="entry name" value="DNA-3-methyladenine glycosylase II"/>
    <property type="match status" value="1"/>
</dbReference>
<proteinExistence type="inferred from homology"/>
<evidence type="ECO:0000256" key="3">
    <source>
        <dbReference type="ARBA" id="ARBA00012000"/>
    </source>
</evidence>